<keyword evidence="2" id="KW-0489">Methyltransferase</keyword>
<dbReference type="GO" id="GO:0032259">
    <property type="term" value="P:methylation"/>
    <property type="evidence" value="ECO:0007669"/>
    <property type="project" value="UniProtKB-KW"/>
</dbReference>
<proteinExistence type="predicted"/>
<organism evidence="2 3">
    <name type="scientific">Antiquaquibacter oligotrophicus</name>
    <dbReference type="NCBI Taxonomy" id="2880260"/>
    <lineage>
        <taxon>Bacteria</taxon>
        <taxon>Bacillati</taxon>
        <taxon>Actinomycetota</taxon>
        <taxon>Actinomycetes</taxon>
        <taxon>Micrococcales</taxon>
        <taxon>Microbacteriaceae</taxon>
        <taxon>Antiquaquibacter</taxon>
    </lineage>
</organism>
<keyword evidence="3" id="KW-1185">Reference proteome</keyword>
<dbReference type="InterPro" id="IPR007848">
    <property type="entry name" value="Small_mtfrase_dom"/>
</dbReference>
<dbReference type="EMBL" id="JARXVQ010000001">
    <property type="protein sequence ID" value="MDH6181083.1"/>
    <property type="molecule type" value="Genomic_DNA"/>
</dbReference>
<dbReference type="PANTHER" id="PTHR18895">
    <property type="entry name" value="HEMK METHYLTRANSFERASE"/>
    <property type="match status" value="1"/>
</dbReference>
<evidence type="ECO:0000313" key="2">
    <source>
        <dbReference type="EMBL" id="MDH6181083.1"/>
    </source>
</evidence>
<keyword evidence="2" id="KW-0808">Transferase</keyword>
<dbReference type="Gene3D" id="3.40.50.150">
    <property type="entry name" value="Vaccinia Virus protein VP39"/>
    <property type="match status" value="1"/>
</dbReference>
<accession>A0ABT6KM44</accession>
<sequence length="260" mass="27104">MDADHHGVAEIARLLRAAGCVFAEREAAILLSSARNVRELERMTGERASGTPLEHVVGWAAFAGIRIPVDLGVFVPRPRTELLVRRALRRVSRGGALVDVCTGTGVVASAIASRVPVAVAATDVDSTATANARRTLSGYDAVVVTCSLFDGLPTSWRGRADIITMVAPYVPHDEIDLLPREARDFEASVALDGGADGLDIVRAALDGVHAWLAPGGSFLTEVAEHQAPLVVSAVEAAGLRSSVSVDNGACVVEGTLPTLG</sequence>
<protein>
    <submittedName>
        <fullName evidence="2">Release factor glutamine methyltransferase</fullName>
        <ecNumber evidence="2">2.1.1.297</ecNumber>
    </submittedName>
</protein>
<evidence type="ECO:0000313" key="3">
    <source>
        <dbReference type="Proteomes" id="UP001160142"/>
    </source>
</evidence>
<reference evidence="2 3" key="1">
    <citation type="submission" date="2023-04" db="EMBL/GenBank/DDBJ databases">
        <title>Genome Encyclopedia of Bacteria and Archaea VI: Functional Genomics of Type Strains.</title>
        <authorList>
            <person name="Whitman W."/>
        </authorList>
    </citation>
    <scope>NUCLEOTIDE SEQUENCE [LARGE SCALE GENOMIC DNA]</scope>
    <source>
        <strain evidence="2 3">SG_E_30_P1</strain>
    </source>
</reference>
<dbReference type="PANTHER" id="PTHR18895:SF74">
    <property type="entry name" value="MTRF1L RELEASE FACTOR GLUTAMINE METHYLTRANSFERASE"/>
    <property type="match status" value="1"/>
</dbReference>
<feature type="domain" description="Methyltransferase small" evidence="1">
    <location>
        <begin position="80"/>
        <end position="168"/>
    </location>
</feature>
<dbReference type="Pfam" id="PF05175">
    <property type="entry name" value="MTS"/>
    <property type="match status" value="1"/>
</dbReference>
<dbReference type="SUPFAM" id="SSF53335">
    <property type="entry name" value="S-adenosyl-L-methionine-dependent methyltransferases"/>
    <property type="match status" value="1"/>
</dbReference>
<name>A0ABT6KM44_9MICO</name>
<gene>
    <name evidence="2" type="ORF">M2152_001265</name>
</gene>
<dbReference type="InterPro" id="IPR050320">
    <property type="entry name" value="N5-glutamine_MTase"/>
</dbReference>
<evidence type="ECO:0000259" key="1">
    <source>
        <dbReference type="Pfam" id="PF05175"/>
    </source>
</evidence>
<dbReference type="GO" id="GO:0102559">
    <property type="term" value="F:peptide chain release factor N(5)-glutamine methyltransferase activity"/>
    <property type="evidence" value="ECO:0007669"/>
    <property type="project" value="UniProtKB-EC"/>
</dbReference>
<dbReference type="Proteomes" id="UP001160142">
    <property type="component" value="Unassembled WGS sequence"/>
</dbReference>
<comment type="caution">
    <text evidence="2">The sequence shown here is derived from an EMBL/GenBank/DDBJ whole genome shotgun (WGS) entry which is preliminary data.</text>
</comment>
<dbReference type="RefSeq" id="WP_322133405.1">
    <property type="nucleotide sequence ID" value="NZ_CP085036.1"/>
</dbReference>
<dbReference type="InterPro" id="IPR029063">
    <property type="entry name" value="SAM-dependent_MTases_sf"/>
</dbReference>
<dbReference type="EC" id="2.1.1.297" evidence="2"/>